<evidence type="ECO:0000256" key="11">
    <source>
        <dbReference type="SAM" id="MobiDB-lite"/>
    </source>
</evidence>
<feature type="region of interest" description="Disordered" evidence="11">
    <location>
        <begin position="257"/>
        <end position="278"/>
    </location>
</feature>
<dbReference type="CDD" id="cd00192">
    <property type="entry name" value="PTKc"/>
    <property type="match status" value="1"/>
</dbReference>
<evidence type="ECO:0000256" key="10">
    <source>
        <dbReference type="PIRSR" id="PIRSR000615-3"/>
    </source>
</evidence>
<dbReference type="GO" id="GO:0043235">
    <property type="term" value="C:receptor complex"/>
    <property type="evidence" value="ECO:0007669"/>
    <property type="project" value="TreeGrafter"/>
</dbReference>
<keyword evidence="6 12" id="KW-0472">Membrane</keyword>
<dbReference type="GeneID" id="25911014"/>
<feature type="domain" description="Protein kinase" evidence="13">
    <location>
        <begin position="1"/>
        <end position="222"/>
    </location>
</feature>
<organism evidence="14 15">
    <name type="scientific">Sphaeroforma arctica JP610</name>
    <dbReference type="NCBI Taxonomy" id="667725"/>
    <lineage>
        <taxon>Eukaryota</taxon>
        <taxon>Ichthyosporea</taxon>
        <taxon>Ichthyophonida</taxon>
        <taxon>Sphaeroforma</taxon>
    </lineage>
</organism>
<accession>A0A0L0FLX1</accession>
<evidence type="ECO:0000256" key="4">
    <source>
        <dbReference type="ARBA" id="ARBA00022777"/>
    </source>
</evidence>
<dbReference type="InterPro" id="IPR050122">
    <property type="entry name" value="RTK"/>
</dbReference>
<dbReference type="eggNOG" id="KOG4278">
    <property type="taxonomic scope" value="Eukaryota"/>
</dbReference>
<evidence type="ECO:0000256" key="6">
    <source>
        <dbReference type="ARBA" id="ARBA00023136"/>
    </source>
</evidence>
<evidence type="ECO:0000256" key="3">
    <source>
        <dbReference type="ARBA" id="ARBA00022741"/>
    </source>
</evidence>
<keyword evidence="12" id="KW-0812">Transmembrane</keyword>
<evidence type="ECO:0000256" key="1">
    <source>
        <dbReference type="ARBA" id="ARBA00004308"/>
    </source>
</evidence>
<keyword evidence="12" id="KW-1133">Transmembrane helix</keyword>
<dbReference type="RefSeq" id="XP_014150920.1">
    <property type="nucleotide sequence ID" value="XM_014295445.1"/>
</dbReference>
<protein>
    <submittedName>
        <fullName evidence="14">TK/ABL protein kinase</fullName>
    </submittedName>
</protein>
<feature type="binding site" evidence="10">
    <location>
        <position position="102"/>
    </location>
    <ligand>
        <name>Mg(2+)</name>
        <dbReference type="ChEBI" id="CHEBI:18420"/>
    </ligand>
</feature>
<keyword evidence="3 9" id="KW-0547">Nucleotide-binding</keyword>
<evidence type="ECO:0000256" key="9">
    <source>
        <dbReference type="PIRSR" id="PIRSR000615-2"/>
    </source>
</evidence>
<dbReference type="STRING" id="667725.A0A0L0FLX1"/>
<dbReference type="GO" id="GO:0005524">
    <property type="term" value="F:ATP binding"/>
    <property type="evidence" value="ECO:0007669"/>
    <property type="project" value="UniProtKB-KW"/>
</dbReference>
<feature type="transmembrane region" description="Helical" evidence="12">
    <location>
        <begin position="12"/>
        <end position="33"/>
    </location>
</feature>
<evidence type="ECO:0000256" key="7">
    <source>
        <dbReference type="ARBA" id="ARBA00023137"/>
    </source>
</evidence>
<keyword evidence="10" id="KW-0460">Magnesium</keyword>
<dbReference type="SMART" id="SM00219">
    <property type="entry name" value="TyrKc"/>
    <property type="match status" value="1"/>
</dbReference>
<dbReference type="Pfam" id="PF07714">
    <property type="entry name" value="PK_Tyr_Ser-Thr"/>
    <property type="match status" value="1"/>
</dbReference>
<dbReference type="PROSITE" id="PS50011">
    <property type="entry name" value="PROTEIN_KINASE_DOM"/>
    <property type="match status" value="1"/>
</dbReference>
<dbReference type="PROSITE" id="PS00109">
    <property type="entry name" value="PROTEIN_KINASE_TYR"/>
    <property type="match status" value="1"/>
</dbReference>
<evidence type="ECO:0000256" key="12">
    <source>
        <dbReference type="SAM" id="Phobius"/>
    </source>
</evidence>
<feature type="binding site" evidence="9">
    <location>
        <position position="81"/>
    </location>
    <ligand>
        <name>ATP</name>
        <dbReference type="ChEBI" id="CHEBI:30616"/>
    </ligand>
</feature>
<dbReference type="GO" id="GO:0005886">
    <property type="term" value="C:plasma membrane"/>
    <property type="evidence" value="ECO:0007669"/>
    <property type="project" value="TreeGrafter"/>
</dbReference>
<comment type="subcellular location">
    <subcellularLocation>
        <location evidence="1">Endomembrane system</location>
    </subcellularLocation>
</comment>
<feature type="binding site" evidence="10">
    <location>
        <position position="82"/>
    </location>
    <ligand>
        <name>Mg(2+)</name>
        <dbReference type="ChEBI" id="CHEBI:18420"/>
    </ligand>
</feature>
<gene>
    <name evidence="14" type="ORF">SARC_10510</name>
</gene>
<feature type="active site" description="Proton acceptor" evidence="8">
    <location>
        <position position="77"/>
    </location>
</feature>
<dbReference type="PRINTS" id="PR00109">
    <property type="entry name" value="TYRKINASE"/>
</dbReference>
<evidence type="ECO:0000313" key="14">
    <source>
        <dbReference type="EMBL" id="KNC77018.1"/>
    </source>
</evidence>
<dbReference type="EMBL" id="KQ242873">
    <property type="protein sequence ID" value="KNC77018.1"/>
    <property type="molecule type" value="Genomic_DNA"/>
</dbReference>
<evidence type="ECO:0000256" key="2">
    <source>
        <dbReference type="ARBA" id="ARBA00022679"/>
    </source>
</evidence>
<dbReference type="GO" id="GO:0012505">
    <property type="term" value="C:endomembrane system"/>
    <property type="evidence" value="ECO:0007669"/>
    <property type="project" value="UniProtKB-SubCell"/>
</dbReference>
<dbReference type="InterPro" id="IPR000719">
    <property type="entry name" value="Prot_kinase_dom"/>
</dbReference>
<evidence type="ECO:0000259" key="13">
    <source>
        <dbReference type="PROSITE" id="PS50011"/>
    </source>
</evidence>
<evidence type="ECO:0000256" key="8">
    <source>
        <dbReference type="PIRSR" id="PIRSR000615-1"/>
    </source>
</evidence>
<dbReference type="OrthoDB" id="4062651at2759"/>
<dbReference type="FunFam" id="1.10.510.10:FF:001512">
    <property type="entry name" value="Receptor tyrosine-protein kinase erbB-2"/>
    <property type="match status" value="1"/>
</dbReference>
<dbReference type="InterPro" id="IPR008266">
    <property type="entry name" value="Tyr_kinase_AS"/>
</dbReference>
<name>A0A0L0FLX1_9EUKA</name>
<reference evidence="14 15" key="1">
    <citation type="submission" date="2011-02" db="EMBL/GenBank/DDBJ databases">
        <title>The Genome Sequence of Sphaeroforma arctica JP610.</title>
        <authorList>
            <consortium name="The Broad Institute Genome Sequencing Platform"/>
            <person name="Russ C."/>
            <person name="Cuomo C."/>
            <person name="Young S.K."/>
            <person name="Zeng Q."/>
            <person name="Gargeya S."/>
            <person name="Alvarado L."/>
            <person name="Berlin A."/>
            <person name="Chapman S.B."/>
            <person name="Chen Z."/>
            <person name="Freedman E."/>
            <person name="Gellesch M."/>
            <person name="Goldberg J."/>
            <person name="Griggs A."/>
            <person name="Gujja S."/>
            <person name="Heilman E."/>
            <person name="Heiman D."/>
            <person name="Howarth C."/>
            <person name="Mehta T."/>
            <person name="Neiman D."/>
            <person name="Pearson M."/>
            <person name="Roberts A."/>
            <person name="Saif S."/>
            <person name="Shea T."/>
            <person name="Shenoy N."/>
            <person name="Sisk P."/>
            <person name="Stolte C."/>
            <person name="Sykes S."/>
            <person name="White J."/>
            <person name="Yandava C."/>
            <person name="Burger G."/>
            <person name="Gray M.W."/>
            <person name="Holland P.W.H."/>
            <person name="King N."/>
            <person name="Lang F.B.F."/>
            <person name="Roger A.J."/>
            <person name="Ruiz-Trillo I."/>
            <person name="Haas B."/>
            <person name="Nusbaum C."/>
            <person name="Birren B."/>
        </authorList>
    </citation>
    <scope>NUCLEOTIDE SEQUENCE [LARGE SCALE GENOMIC DNA]</scope>
    <source>
        <strain evidence="14 15">JP610</strain>
    </source>
</reference>
<dbReference type="PANTHER" id="PTHR24416">
    <property type="entry name" value="TYROSINE-PROTEIN KINASE RECEPTOR"/>
    <property type="match status" value="1"/>
</dbReference>
<dbReference type="InterPro" id="IPR020635">
    <property type="entry name" value="Tyr_kinase_cat_dom"/>
</dbReference>
<keyword evidence="5 9" id="KW-0067">ATP-binding</keyword>
<dbReference type="PANTHER" id="PTHR24416:SF611">
    <property type="entry name" value="TYROSINE-PROTEIN KINASE TRANSMEMBRANE RECEPTOR ROR"/>
    <property type="match status" value="1"/>
</dbReference>
<dbReference type="SUPFAM" id="SSF56112">
    <property type="entry name" value="Protein kinase-like (PK-like)"/>
    <property type="match status" value="1"/>
</dbReference>
<keyword evidence="7" id="KW-0829">Tyrosine-protein kinase</keyword>
<dbReference type="AlphaFoldDB" id="A0A0L0FLX1"/>
<dbReference type="GO" id="GO:0050793">
    <property type="term" value="P:regulation of developmental process"/>
    <property type="evidence" value="ECO:0007669"/>
    <property type="project" value="UniProtKB-ARBA"/>
</dbReference>
<proteinExistence type="predicted"/>
<keyword evidence="15" id="KW-1185">Reference proteome</keyword>
<dbReference type="GO" id="GO:0046872">
    <property type="term" value="F:metal ion binding"/>
    <property type="evidence" value="ECO:0007669"/>
    <property type="project" value="UniProtKB-KW"/>
</dbReference>
<dbReference type="PIRSF" id="PIRSF000615">
    <property type="entry name" value="TyrPK_CSF1-R"/>
    <property type="match status" value="1"/>
</dbReference>
<dbReference type="InterPro" id="IPR011009">
    <property type="entry name" value="Kinase-like_dom_sf"/>
</dbReference>
<dbReference type="GO" id="GO:0007169">
    <property type="term" value="P:cell surface receptor protein tyrosine kinase signaling pathway"/>
    <property type="evidence" value="ECO:0007669"/>
    <property type="project" value="TreeGrafter"/>
</dbReference>
<keyword evidence="10" id="KW-0479">Metal-binding</keyword>
<evidence type="ECO:0000313" key="15">
    <source>
        <dbReference type="Proteomes" id="UP000054560"/>
    </source>
</evidence>
<sequence>EILKKLDHPNIVAFLGLAIGPPLAIVMELMGLGDLKYYLRHNKTEKNTISLAERYHTAFQIANGVAYLATNGVIHRDLATRNCMVGAATTSSFGYPIVKVADFGLSRPLSAETEYYQMESKSDLPIPWMAPETLAQKKFSQSSDVWSFGVTLWEIFTDAQSMPYAGIPIMALYKHITDGHRLTRPANCPRDAYDIMTRCWHENTSERPDFHALCLDAAALFLQTSEHEAVIKTSKGGQIFLQDTSMPETLSVAKQRTSATKSKSGQMTSTVQTPGMLSDTHTAQPLYVDVDAEIEPPPTVAAVQGLDGAYMGYYDSIV</sequence>
<keyword evidence="2" id="KW-0808">Transferase</keyword>
<dbReference type="GO" id="GO:0004714">
    <property type="term" value="F:transmembrane receptor protein tyrosine kinase activity"/>
    <property type="evidence" value="ECO:0007669"/>
    <property type="project" value="TreeGrafter"/>
</dbReference>
<evidence type="ECO:0000256" key="5">
    <source>
        <dbReference type="ARBA" id="ARBA00022840"/>
    </source>
</evidence>
<dbReference type="GO" id="GO:0048468">
    <property type="term" value="P:cell development"/>
    <property type="evidence" value="ECO:0007669"/>
    <property type="project" value="UniProtKB-ARBA"/>
</dbReference>
<dbReference type="InterPro" id="IPR001245">
    <property type="entry name" value="Ser-Thr/Tyr_kinase_cat_dom"/>
</dbReference>
<feature type="non-terminal residue" evidence="14">
    <location>
        <position position="1"/>
    </location>
</feature>
<dbReference type="Proteomes" id="UP000054560">
    <property type="component" value="Unassembled WGS sequence"/>
</dbReference>
<dbReference type="Gene3D" id="1.10.510.10">
    <property type="entry name" value="Transferase(Phosphotransferase) domain 1"/>
    <property type="match status" value="1"/>
</dbReference>
<keyword evidence="4 14" id="KW-0418">Kinase</keyword>